<evidence type="ECO:0000256" key="1">
    <source>
        <dbReference type="SAM" id="MobiDB-lite"/>
    </source>
</evidence>
<keyword evidence="3" id="KW-1185">Reference proteome</keyword>
<dbReference type="KEGG" id="plm:Plim_1585"/>
<dbReference type="HOGENOM" id="CLU_1218863_0_0_0"/>
<dbReference type="AlphaFoldDB" id="D5SWR8"/>
<feature type="region of interest" description="Disordered" evidence="1">
    <location>
        <begin position="1"/>
        <end position="40"/>
    </location>
</feature>
<dbReference type="Proteomes" id="UP000002220">
    <property type="component" value="Chromosome"/>
</dbReference>
<accession>D5SWR8</accession>
<gene>
    <name evidence="2" type="ordered locus">Plim_1585</name>
</gene>
<name>D5SWR8_PLAL2</name>
<organism evidence="2 3">
    <name type="scientific">Planctopirus limnophila (strain ATCC 43296 / DSM 3776 / IFAM 1008 / Mu 290)</name>
    <name type="common">Planctomyces limnophilus</name>
    <dbReference type="NCBI Taxonomy" id="521674"/>
    <lineage>
        <taxon>Bacteria</taxon>
        <taxon>Pseudomonadati</taxon>
        <taxon>Planctomycetota</taxon>
        <taxon>Planctomycetia</taxon>
        <taxon>Planctomycetales</taxon>
        <taxon>Planctomycetaceae</taxon>
        <taxon>Planctopirus</taxon>
    </lineage>
</organism>
<proteinExistence type="predicted"/>
<dbReference type="EMBL" id="CP001744">
    <property type="protein sequence ID" value="ADG67418.1"/>
    <property type="molecule type" value="Genomic_DNA"/>
</dbReference>
<evidence type="ECO:0000313" key="3">
    <source>
        <dbReference type="Proteomes" id="UP000002220"/>
    </source>
</evidence>
<evidence type="ECO:0000313" key="2">
    <source>
        <dbReference type="EMBL" id="ADG67418.1"/>
    </source>
</evidence>
<feature type="region of interest" description="Disordered" evidence="1">
    <location>
        <begin position="168"/>
        <end position="191"/>
    </location>
</feature>
<protein>
    <submittedName>
        <fullName evidence="2">Uncharacterized protein</fullName>
    </submittedName>
</protein>
<feature type="region of interest" description="Disordered" evidence="1">
    <location>
        <begin position="60"/>
        <end position="91"/>
    </location>
</feature>
<reference evidence="2 3" key="1">
    <citation type="journal article" date="2010" name="Stand. Genomic Sci.">
        <title>Complete genome sequence of Planctomyces limnophilus type strain (Mu 290).</title>
        <authorList>
            <person name="Labutti K."/>
            <person name="Sikorski J."/>
            <person name="Schneider S."/>
            <person name="Nolan M."/>
            <person name="Lucas S."/>
            <person name="Glavina Del Rio T."/>
            <person name="Tice H."/>
            <person name="Cheng J.F."/>
            <person name="Goodwin L."/>
            <person name="Pitluck S."/>
            <person name="Liolios K."/>
            <person name="Ivanova N."/>
            <person name="Mavromatis K."/>
            <person name="Mikhailova N."/>
            <person name="Pati A."/>
            <person name="Chen A."/>
            <person name="Palaniappan K."/>
            <person name="Land M."/>
            <person name="Hauser L."/>
            <person name="Chang Y.J."/>
            <person name="Jeffries C.D."/>
            <person name="Tindall B.J."/>
            <person name="Rohde M."/>
            <person name="Goker M."/>
            <person name="Woyke T."/>
            <person name="Bristow J."/>
            <person name="Eisen J.A."/>
            <person name="Markowitz V."/>
            <person name="Hugenholtz P."/>
            <person name="Kyrpides N.C."/>
            <person name="Klenk H.P."/>
            <person name="Lapidus A."/>
        </authorList>
    </citation>
    <scope>NUCLEOTIDE SEQUENCE [LARGE SCALE GENOMIC DNA]</scope>
    <source>
        <strain evidence="3">ATCC 43296 / DSM 3776 / IFAM 1008 / 290</strain>
    </source>
</reference>
<sequence length="227" mass="25472">MRDCTHYLGCPAERERHAEGQHAVQPAKSRTDEPLKNGESLWTSGDVEIISSSSVRRWRLVPKNGRHPEGRSILDSTNSAKMRPDHRSGHASVNDLARWAGRGLILPSLRFVPSQRRAGVVGLMDEAPESHPQLPEGNRSANENRAVPHEHRHCDTGRYAQRLQPLHDRENAPIPPGTKVPRGPGKPSARSLLMIGDGRWLSRPDKLPEVQHFFYCRNRIPMPSISN</sequence>